<dbReference type="EMBL" id="JAHYIQ010000019">
    <property type="protein sequence ID" value="KAK1124033.1"/>
    <property type="molecule type" value="Genomic_DNA"/>
</dbReference>
<accession>A0AA40KL28</accession>
<keyword evidence="3" id="KW-1185">Reference proteome</keyword>
<comment type="caution">
    <text evidence="2">The sequence shown here is derived from an EMBL/GenBank/DDBJ whole genome shotgun (WGS) entry which is preliminary data.</text>
</comment>
<dbReference type="Proteomes" id="UP001177670">
    <property type="component" value="Unassembled WGS sequence"/>
</dbReference>
<proteinExistence type="predicted"/>
<organism evidence="2 3">
    <name type="scientific">Melipona bicolor</name>
    <dbReference type="NCBI Taxonomy" id="60889"/>
    <lineage>
        <taxon>Eukaryota</taxon>
        <taxon>Metazoa</taxon>
        <taxon>Ecdysozoa</taxon>
        <taxon>Arthropoda</taxon>
        <taxon>Hexapoda</taxon>
        <taxon>Insecta</taxon>
        <taxon>Pterygota</taxon>
        <taxon>Neoptera</taxon>
        <taxon>Endopterygota</taxon>
        <taxon>Hymenoptera</taxon>
        <taxon>Apocrita</taxon>
        <taxon>Aculeata</taxon>
        <taxon>Apoidea</taxon>
        <taxon>Anthophila</taxon>
        <taxon>Apidae</taxon>
        <taxon>Melipona</taxon>
    </lineage>
</organism>
<dbReference type="AlphaFoldDB" id="A0AA40KL28"/>
<gene>
    <name evidence="2" type="ORF">K0M31_007059</name>
</gene>
<sequence>MKKALLLLSILFFVVGFVKAENLEEDVGTVENDLGASREGSRTDNEVVQREEGAIKLDGLNVA</sequence>
<evidence type="ECO:0000313" key="3">
    <source>
        <dbReference type="Proteomes" id="UP001177670"/>
    </source>
</evidence>
<protein>
    <submittedName>
        <fullName evidence="2">Uncharacterized protein</fullName>
    </submittedName>
</protein>
<reference evidence="2" key="1">
    <citation type="submission" date="2021-10" db="EMBL/GenBank/DDBJ databases">
        <title>Melipona bicolor Genome sequencing and assembly.</title>
        <authorList>
            <person name="Araujo N.S."/>
            <person name="Arias M.C."/>
        </authorList>
    </citation>
    <scope>NUCLEOTIDE SEQUENCE</scope>
    <source>
        <strain evidence="2">USP_2M_L1-L4_2017</strain>
        <tissue evidence="2">Whole body</tissue>
    </source>
</reference>
<feature type="signal peptide" evidence="1">
    <location>
        <begin position="1"/>
        <end position="20"/>
    </location>
</feature>
<evidence type="ECO:0000313" key="2">
    <source>
        <dbReference type="EMBL" id="KAK1124033.1"/>
    </source>
</evidence>
<evidence type="ECO:0000256" key="1">
    <source>
        <dbReference type="SAM" id="SignalP"/>
    </source>
</evidence>
<keyword evidence="1" id="KW-0732">Signal</keyword>
<feature type="chain" id="PRO_5041452699" evidence="1">
    <location>
        <begin position="21"/>
        <end position="63"/>
    </location>
</feature>
<name>A0AA40KL28_9HYME</name>